<keyword evidence="10" id="KW-1185">Reference proteome</keyword>
<dbReference type="Proteomes" id="UP000835052">
    <property type="component" value="Unassembled WGS sequence"/>
</dbReference>
<reference evidence="9" key="1">
    <citation type="submission" date="2020-10" db="EMBL/GenBank/DDBJ databases">
        <authorList>
            <person name="Kikuchi T."/>
        </authorList>
    </citation>
    <scope>NUCLEOTIDE SEQUENCE</scope>
    <source>
        <strain evidence="9">NKZ352</strain>
    </source>
</reference>
<evidence type="ECO:0000313" key="9">
    <source>
        <dbReference type="EMBL" id="CAD6198075.1"/>
    </source>
</evidence>
<comment type="similarity">
    <text evidence="2 8">Belongs to the glycosyltransferase 92 family.</text>
</comment>
<accession>A0A8S1HN51</accession>
<gene>
    <name evidence="9" type="ORF">CAUJ_LOCUS13982</name>
</gene>
<keyword evidence="6" id="KW-1133">Transmembrane helix</keyword>
<evidence type="ECO:0000256" key="4">
    <source>
        <dbReference type="ARBA" id="ARBA00022679"/>
    </source>
</evidence>
<evidence type="ECO:0000256" key="7">
    <source>
        <dbReference type="ARBA" id="ARBA00023136"/>
    </source>
</evidence>
<dbReference type="EC" id="2.4.1.-" evidence="8"/>
<dbReference type="Pfam" id="PF01697">
    <property type="entry name" value="Glyco_transf_92"/>
    <property type="match status" value="1"/>
</dbReference>
<evidence type="ECO:0000256" key="3">
    <source>
        <dbReference type="ARBA" id="ARBA00022676"/>
    </source>
</evidence>
<keyword evidence="5" id="KW-0812">Transmembrane</keyword>
<dbReference type="PANTHER" id="PTHR21645:SF2">
    <property type="entry name" value="GLYCOSYLTRANSFERASE FAMILY 92 PROTEIN F59C6.8"/>
    <property type="match status" value="1"/>
</dbReference>
<keyword evidence="4 8" id="KW-0808">Transferase</keyword>
<dbReference type="PANTHER" id="PTHR21645">
    <property type="entry name" value="GLYCOSYLTRANSFERASE FAMILY 92 PROTEIN"/>
    <property type="match status" value="1"/>
</dbReference>
<evidence type="ECO:0000256" key="8">
    <source>
        <dbReference type="RuleBase" id="RU366017"/>
    </source>
</evidence>
<protein>
    <recommendedName>
        <fullName evidence="8">Glycosyltransferase family 92 protein</fullName>
        <ecNumber evidence="8">2.4.1.-</ecNumber>
    </recommendedName>
</protein>
<name>A0A8S1HN51_9PELO</name>
<evidence type="ECO:0000256" key="6">
    <source>
        <dbReference type="ARBA" id="ARBA00022989"/>
    </source>
</evidence>
<comment type="subcellular location">
    <subcellularLocation>
        <location evidence="1">Membrane</location>
        <topology evidence="1">Single-pass membrane protein</topology>
    </subcellularLocation>
</comment>
<dbReference type="AlphaFoldDB" id="A0A8S1HN51"/>
<comment type="caution">
    <text evidence="9">The sequence shown here is derived from an EMBL/GenBank/DDBJ whole genome shotgun (WGS) entry which is preliminary data.</text>
</comment>
<organism evidence="9 10">
    <name type="scientific">Caenorhabditis auriculariae</name>
    <dbReference type="NCBI Taxonomy" id="2777116"/>
    <lineage>
        <taxon>Eukaryota</taxon>
        <taxon>Metazoa</taxon>
        <taxon>Ecdysozoa</taxon>
        <taxon>Nematoda</taxon>
        <taxon>Chromadorea</taxon>
        <taxon>Rhabditida</taxon>
        <taxon>Rhabditina</taxon>
        <taxon>Rhabditomorpha</taxon>
        <taxon>Rhabditoidea</taxon>
        <taxon>Rhabditidae</taxon>
        <taxon>Peloderinae</taxon>
        <taxon>Caenorhabditis</taxon>
    </lineage>
</organism>
<evidence type="ECO:0000313" key="10">
    <source>
        <dbReference type="Proteomes" id="UP000835052"/>
    </source>
</evidence>
<keyword evidence="3 8" id="KW-0328">Glycosyltransferase</keyword>
<dbReference type="InterPro" id="IPR052012">
    <property type="entry name" value="GTase_92"/>
</dbReference>
<evidence type="ECO:0000256" key="2">
    <source>
        <dbReference type="ARBA" id="ARBA00007647"/>
    </source>
</evidence>
<dbReference type="OrthoDB" id="5873071at2759"/>
<dbReference type="InterPro" id="IPR008166">
    <property type="entry name" value="Glyco_transf_92"/>
</dbReference>
<sequence>MAKSEISPELPENLRLTAEYPKTQLLEQHYGRPSLALATRKTNKRKHNVVSCVEPLLNEDSLRVFKTIFTLTSLGSFVHLPIIQIRPELFSIIRTFEKRKLVRFEPQVPLKLDQSELRAIISQIDCMLLYRETADFIVYANFDEMFYPHTENDYNNEFILSFLQAPSATQLFYNVLPIVPTFENDIDSNAIEELDNTRFNFTEHSRTLVLNVENMRRSELQLEKLRIPLQNHENTECQVTKCMTSRGRNERLHSPYGYNFHQIVDQKLSLVLK</sequence>
<evidence type="ECO:0000256" key="5">
    <source>
        <dbReference type="ARBA" id="ARBA00022692"/>
    </source>
</evidence>
<dbReference type="GO" id="GO:0016020">
    <property type="term" value="C:membrane"/>
    <property type="evidence" value="ECO:0007669"/>
    <property type="project" value="UniProtKB-SubCell"/>
</dbReference>
<dbReference type="EMBL" id="CAJGYM010000114">
    <property type="protein sequence ID" value="CAD6198075.1"/>
    <property type="molecule type" value="Genomic_DNA"/>
</dbReference>
<proteinExistence type="inferred from homology"/>
<dbReference type="GO" id="GO:0016757">
    <property type="term" value="F:glycosyltransferase activity"/>
    <property type="evidence" value="ECO:0007669"/>
    <property type="project" value="UniProtKB-UniRule"/>
</dbReference>
<evidence type="ECO:0000256" key="1">
    <source>
        <dbReference type="ARBA" id="ARBA00004167"/>
    </source>
</evidence>
<keyword evidence="7" id="KW-0472">Membrane</keyword>